<evidence type="ECO:0000313" key="2">
    <source>
        <dbReference type="Proteomes" id="UP000313359"/>
    </source>
</evidence>
<accession>A0A5C2RUR6</accession>
<keyword evidence="2" id="KW-1185">Reference proteome</keyword>
<dbReference type="AlphaFoldDB" id="A0A5C2RUR6"/>
<gene>
    <name evidence="1" type="ORF">L227DRAFT_616621</name>
</gene>
<reference evidence="1" key="1">
    <citation type="journal article" date="2018" name="Genome Biol. Evol.">
        <title>Genomics and development of Lentinus tigrinus, a white-rot wood-decaying mushroom with dimorphic fruiting bodies.</title>
        <authorList>
            <person name="Wu B."/>
            <person name="Xu Z."/>
            <person name="Knudson A."/>
            <person name="Carlson A."/>
            <person name="Chen N."/>
            <person name="Kovaka S."/>
            <person name="LaButti K."/>
            <person name="Lipzen A."/>
            <person name="Pennachio C."/>
            <person name="Riley R."/>
            <person name="Schakwitz W."/>
            <person name="Umezawa K."/>
            <person name="Ohm R.A."/>
            <person name="Grigoriev I.V."/>
            <person name="Nagy L.G."/>
            <person name="Gibbons J."/>
            <person name="Hibbett D."/>
        </authorList>
    </citation>
    <scope>NUCLEOTIDE SEQUENCE [LARGE SCALE GENOMIC DNA]</scope>
    <source>
        <strain evidence="1">ALCF2SS1-6</strain>
    </source>
</reference>
<sequence>MIVSMKPYVASWLASQHWPVLEMLHVTCLPNPDILPTPVNFGFTVKHAPTLRALRLAGDTFRPPVERSLYSYLSILRLCRCEWPIPFRQFLDMLKCMTNIEVLQLDGVFLNMVGVPETRPAPLASIVTLPHLHSLTMEYNAYLPTTRILDSLYLPAAASVTLMITSSNEQDPERPIAASLPQDRSRIFPMFNNVTSLLVEADVYGQPCGLRGAPAADSRMLTMMFDSSMVDLSDTLSDTAKLFCNAPITTLNVCGYSLVDETAWIDVFESFPGLEVVNARDCEPETIHPFWTALGRTPSSSDSSALYCPRLRLVDTTESHTASPTEEEFWVMPRVLRARKERGHMLQELHLYHDFYMDDDRLGEYLAQVEESVGVLK</sequence>
<dbReference type="EMBL" id="ML122313">
    <property type="protein sequence ID" value="RPD53936.1"/>
    <property type="molecule type" value="Genomic_DNA"/>
</dbReference>
<dbReference type="Proteomes" id="UP000313359">
    <property type="component" value="Unassembled WGS sequence"/>
</dbReference>
<dbReference type="SUPFAM" id="SSF52047">
    <property type="entry name" value="RNI-like"/>
    <property type="match status" value="1"/>
</dbReference>
<protein>
    <recommendedName>
        <fullName evidence="3">F-box domain-containing protein</fullName>
    </recommendedName>
</protein>
<name>A0A5C2RUR6_9APHY</name>
<evidence type="ECO:0000313" key="1">
    <source>
        <dbReference type="EMBL" id="RPD53936.1"/>
    </source>
</evidence>
<evidence type="ECO:0008006" key="3">
    <source>
        <dbReference type="Google" id="ProtNLM"/>
    </source>
</evidence>
<organism evidence="1 2">
    <name type="scientific">Lentinus tigrinus ALCF2SS1-6</name>
    <dbReference type="NCBI Taxonomy" id="1328759"/>
    <lineage>
        <taxon>Eukaryota</taxon>
        <taxon>Fungi</taxon>
        <taxon>Dikarya</taxon>
        <taxon>Basidiomycota</taxon>
        <taxon>Agaricomycotina</taxon>
        <taxon>Agaricomycetes</taxon>
        <taxon>Polyporales</taxon>
        <taxon>Polyporaceae</taxon>
        <taxon>Lentinus</taxon>
    </lineage>
</organism>
<proteinExistence type="predicted"/>
<dbReference type="OrthoDB" id="3237072at2759"/>